<evidence type="ECO:0000256" key="2">
    <source>
        <dbReference type="SAM" id="Phobius"/>
    </source>
</evidence>
<organism evidence="3">
    <name type="scientific">Eremomyces bilateralis CBS 781.70</name>
    <dbReference type="NCBI Taxonomy" id="1392243"/>
    <lineage>
        <taxon>Eukaryota</taxon>
        <taxon>Fungi</taxon>
        <taxon>Dikarya</taxon>
        <taxon>Ascomycota</taxon>
        <taxon>Pezizomycotina</taxon>
        <taxon>Dothideomycetes</taxon>
        <taxon>Dothideomycetes incertae sedis</taxon>
        <taxon>Eremomycetales</taxon>
        <taxon>Eremomycetaceae</taxon>
        <taxon>Eremomyces</taxon>
    </lineage>
</organism>
<feature type="region of interest" description="Disordered" evidence="1">
    <location>
        <begin position="88"/>
        <end position="141"/>
    </location>
</feature>
<evidence type="ECO:0000256" key="1">
    <source>
        <dbReference type="SAM" id="MobiDB-lite"/>
    </source>
</evidence>
<keyword evidence="2" id="KW-0472">Membrane</keyword>
<feature type="region of interest" description="Disordered" evidence="1">
    <location>
        <begin position="1"/>
        <end position="57"/>
    </location>
</feature>
<evidence type="ECO:0000313" key="5">
    <source>
        <dbReference type="RefSeq" id="XP_033536604.1"/>
    </source>
</evidence>
<dbReference type="EMBL" id="ML975152">
    <property type="protein sequence ID" value="KAF1814973.1"/>
    <property type="molecule type" value="Genomic_DNA"/>
</dbReference>
<dbReference type="OrthoDB" id="4156595at2759"/>
<feature type="transmembrane region" description="Helical" evidence="2">
    <location>
        <begin position="175"/>
        <end position="195"/>
    </location>
</feature>
<feature type="compositionally biased region" description="Basic residues" evidence="1">
    <location>
        <begin position="1"/>
        <end position="11"/>
    </location>
</feature>
<evidence type="ECO:0000313" key="3">
    <source>
        <dbReference type="EMBL" id="KAF1814973.1"/>
    </source>
</evidence>
<evidence type="ECO:0000313" key="4">
    <source>
        <dbReference type="Proteomes" id="UP000504638"/>
    </source>
</evidence>
<reference evidence="5" key="2">
    <citation type="submission" date="2020-04" db="EMBL/GenBank/DDBJ databases">
        <authorList>
            <consortium name="NCBI Genome Project"/>
        </authorList>
    </citation>
    <scope>NUCLEOTIDE SEQUENCE</scope>
    <source>
        <strain evidence="5">CBS 781.70</strain>
    </source>
</reference>
<dbReference type="RefSeq" id="XP_033536604.1">
    <property type="nucleotide sequence ID" value="XM_033681744.1"/>
</dbReference>
<reference evidence="3 5" key="1">
    <citation type="submission" date="2020-01" db="EMBL/GenBank/DDBJ databases">
        <authorList>
            <consortium name="DOE Joint Genome Institute"/>
            <person name="Haridas S."/>
            <person name="Albert R."/>
            <person name="Binder M."/>
            <person name="Bloem J."/>
            <person name="Labutti K."/>
            <person name="Salamov A."/>
            <person name="Andreopoulos B."/>
            <person name="Baker S.E."/>
            <person name="Barry K."/>
            <person name="Bills G."/>
            <person name="Bluhm B.H."/>
            <person name="Cannon C."/>
            <person name="Castanera R."/>
            <person name="Culley D.E."/>
            <person name="Daum C."/>
            <person name="Ezra D."/>
            <person name="Gonzalez J.B."/>
            <person name="Henrissat B."/>
            <person name="Kuo A."/>
            <person name="Liang C."/>
            <person name="Lipzen A."/>
            <person name="Lutzoni F."/>
            <person name="Magnuson J."/>
            <person name="Mondo S."/>
            <person name="Nolan M."/>
            <person name="Ohm R."/>
            <person name="Pangilinan J."/>
            <person name="Park H.-J."/>
            <person name="Ramirez L."/>
            <person name="Alfaro M."/>
            <person name="Sun H."/>
            <person name="Tritt A."/>
            <person name="Yoshinaga Y."/>
            <person name="Zwiers L.-H."/>
            <person name="Turgeon B.G."/>
            <person name="Goodwin S.B."/>
            <person name="Spatafora J.W."/>
            <person name="Crous P.W."/>
            <person name="Grigoriev I.V."/>
        </authorList>
    </citation>
    <scope>NUCLEOTIDE SEQUENCE</scope>
    <source>
        <strain evidence="3 5">CBS 781.70</strain>
    </source>
</reference>
<dbReference type="Proteomes" id="UP000504638">
    <property type="component" value="Unplaced"/>
</dbReference>
<sequence>MTPARGTRRKKNSDPFFDNPLVDTTSSGTDVSPSTRQSGRSMGQIDPSVSSPDDDSDSCLTHLILTPLYFTSFLLSLLLVDRRDREYRVSEHSTPSTPHAWHSRWDPEPYQQPGDSTWQSSHSRPNIGPGGKVSGRDHEHRRLGKIQTGRWYVREMHRKVMRMEVTEAFEMRGEVMVALVVGMVVLMGIVGWIVWKLWRRWLAPW</sequence>
<accession>A0A6G1GAB2</accession>
<protein>
    <submittedName>
        <fullName evidence="3 5">Uncharacterized protein</fullName>
    </submittedName>
</protein>
<feature type="transmembrane region" description="Helical" evidence="2">
    <location>
        <begin position="60"/>
        <end position="80"/>
    </location>
</feature>
<reference evidence="5" key="3">
    <citation type="submission" date="2025-04" db="UniProtKB">
        <authorList>
            <consortium name="RefSeq"/>
        </authorList>
    </citation>
    <scope>IDENTIFICATION</scope>
    <source>
        <strain evidence="5">CBS 781.70</strain>
    </source>
</reference>
<feature type="compositionally biased region" description="Polar residues" evidence="1">
    <location>
        <begin position="113"/>
        <end position="124"/>
    </location>
</feature>
<keyword evidence="4" id="KW-1185">Reference proteome</keyword>
<keyword evidence="2" id="KW-0812">Transmembrane</keyword>
<name>A0A6G1GAB2_9PEZI</name>
<feature type="compositionally biased region" description="Polar residues" evidence="1">
    <location>
        <begin position="22"/>
        <end position="41"/>
    </location>
</feature>
<dbReference type="AlphaFoldDB" id="A0A6G1GAB2"/>
<gene>
    <name evidence="3 5" type="ORF">P152DRAFT_480087</name>
</gene>
<dbReference type="GeneID" id="54422314"/>
<keyword evidence="2" id="KW-1133">Transmembrane helix</keyword>
<proteinExistence type="predicted"/>